<organism evidence="3 4">
    <name type="scientific">Piloderma croceum (strain F 1598)</name>
    <dbReference type="NCBI Taxonomy" id="765440"/>
    <lineage>
        <taxon>Eukaryota</taxon>
        <taxon>Fungi</taxon>
        <taxon>Dikarya</taxon>
        <taxon>Basidiomycota</taxon>
        <taxon>Agaricomycotina</taxon>
        <taxon>Agaricomycetes</taxon>
        <taxon>Agaricomycetidae</taxon>
        <taxon>Atheliales</taxon>
        <taxon>Atheliaceae</taxon>
        <taxon>Piloderma</taxon>
    </lineage>
</organism>
<dbReference type="Pfam" id="PF00561">
    <property type="entry name" value="Abhydrolase_1"/>
    <property type="match status" value="1"/>
</dbReference>
<dbReference type="GO" id="GO:0051793">
    <property type="term" value="P:medium-chain fatty acid catabolic process"/>
    <property type="evidence" value="ECO:0007669"/>
    <property type="project" value="TreeGrafter"/>
</dbReference>
<dbReference type="InParanoid" id="A0A0C3BRH9"/>
<dbReference type="STRING" id="765440.A0A0C3BRH9"/>
<feature type="domain" description="AB hydrolase-1" evidence="2">
    <location>
        <begin position="147"/>
        <end position="375"/>
    </location>
</feature>
<accession>A0A0C3BRH9</accession>
<dbReference type="AlphaFoldDB" id="A0A0C3BRH9"/>
<dbReference type="Gene3D" id="3.40.50.1820">
    <property type="entry name" value="alpha/beta hydrolase"/>
    <property type="match status" value="1"/>
</dbReference>
<sequence length="480" mass="52872">MFFCNRMFDLLLEPSTLFGDLLGCLVSVVVLSIGVFLSWRGSPDIPRTLFATSPVYISVRKSKGSLSVERITLRDFVESKIPSLYLPFVPAWWLFNGHLQSIYSVLGDFSKVDNIVYHRKHLRLMDGGTLGLDFTPTNYENLKPETPIIVVMHGLTGGSFASYVRAVLARSCSPVEQNGFGYRAVVINFRGCAGTPITTPQLYSACHTDDLRQSLFYLSAMFPKAPLLGVGYSLGANVLTRYLAEEGGNSRLVSGCVVNCPWDLKQNNEKLLNTFAGRYIYHRAMGKSMQNVIRHHAGVLSKSPDTLMTKRVAAILAMKYPRGDEVDRIMMTFVGGTLPPFESAEAYYVCASSHKVLGDIRVPFLSINSADDPIVRTVPEDGAGNGYVVMSLTAGGGHLGWFEASDRLGEARSWIKKPVLEWLRAFGEDVVHEGQRGRPLHEVNGFVKEVGRDNIGCKEVGDEAGYISGTRCQEGLLSGF</sequence>
<dbReference type="InterPro" id="IPR000073">
    <property type="entry name" value="AB_hydrolase_1"/>
</dbReference>
<comment type="similarity">
    <text evidence="1">Belongs to the AB hydrolase superfamily. AB hydrolase 4 family.</text>
</comment>
<name>A0A0C3BRH9_PILCF</name>
<dbReference type="PANTHER" id="PTHR10794">
    <property type="entry name" value="ABHYDROLASE DOMAIN-CONTAINING PROTEIN"/>
    <property type="match status" value="1"/>
</dbReference>
<evidence type="ECO:0000256" key="1">
    <source>
        <dbReference type="ARBA" id="ARBA00010884"/>
    </source>
</evidence>
<evidence type="ECO:0000259" key="2">
    <source>
        <dbReference type="Pfam" id="PF00561"/>
    </source>
</evidence>
<dbReference type="InterPro" id="IPR029058">
    <property type="entry name" value="AB_hydrolase_fold"/>
</dbReference>
<dbReference type="SUPFAM" id="SSF53474">
    <property type="entry name" value="alpha/beta-Hydrolases"/>
    <property type="match status" value="1"/>
</dbReference>
<dbReference type="OrthoDB" id="5954035at2759"/>
<proteinExistence type="inferred from homology"/>
<keyword evidence="4" id="KW-1185">Reference proteome</keyword>
<evidence type="ECO:0000313" key="3">
    <source>
        <dbReference type="EMBL" id="KIM79937.1"/>
    </source>
</evidence>
<dbReference type="EMBL" id="KN833006">
    <property type="protein sequence ID" value="KIM79937.1"/>
    <property type="molecule type" value="Genomic_DNA"/>
</dbReference>
<dbReference type="GO" id="GO:0051792">
    <property type="term" value="P:medium-chain fatty acid biosynthetic process"/>
    <property type="evidence" value="ECO:0007669"/>
    <property type="project" value="TreeGrafter"/>
</dbReference>
<reference evidence="4" key="2">
    <citation type="submission" date="2015-01" db="EMBL/GenBank/DDBJ databases">
        <title>Evolutionary Origins and Diversification of the Mycorrhizal Mutualists.</title>
        <authorList>
            <consortium name="DOE Joint Genome Institute"/>
            <consortium name="Mycorrhizal Genomics Consortium"/>
            <person name="Kohler A."/>
            <person name="Kuo A."/>
            <person name="Nagy L.G."/>
            <person name="Floudas D."/>
            <person name="Copeland A."/>
            <person name="Barry K.W."/>
            <person name="Cichocki N."/>
            <person name="Veneault-Fourrey C."/>
            <person name="LaButti K."/>
            <person name="Lindquist E.A."/>
            <person name="Lipzen A."/>
            <person name="Lundell T."/>
            <person name="Morin E."/>
            <person name="Murat C."/>
            <person name="Riley R."/>
            <person name="Ohm R."/>
            <person name="Sun H."/>
            <person name="Tunlid A."/>
            <person name="Henrissat B."/>
            <person name="Grigoriev I.V."/>
            <person name="Hibbett D.S."/>
            <person name="Martin F."/>
        </authorList>
    </citation>
    <scope>NUCLEOTIDE SEQUENCE [LARGE SCALE GENOMIC DNA]</scope>
    <source>
        <strain evidence="4">F 1598</strain>
    </source>
</reference>
<dbReference type="Proteomes" id="UP000054166">
    <property type="component" value="Unassembled WGS sequence"/>
</dbReference>
<dbReference type="HOGENOM" id="CLU_032487_1_1_1"/>
<dbReference type="GO" id="GO:0008126">
    <property type="term" value="F:acetylesterase activity"/>
    <property type="evidence" value="ECO:0007669"/>
    <property type="project" value="TreeGrafter"/>
</dbReference>
<gene>
    <name evidence="3" type="ORF">PILCRDRAFT_822801</name>
</gene>
<protein>
    <recommendedName>
        <fullName evidence="2">AB hydrolase-1 domain-containing protein</fullName>
    </recommendedName>
</protein>
<reference evidence="3 4" key="1">
    <citation type="submission" date="2014-04" db="EMBL/GenBank/DDBJ databases">
        <authorList>
            <consortium name="DOE Joint Genome Institute"/>
            <person name="Kuo A."/>
            <person name="Tarkka M."/>
            <person name="Buscot F."/>
            <person name="Kohler A."/>
            <person name="Nagy L.G."/>
            <person name="Floudas D."/>
            <person name="Copeland A."/>
            <person name="Barry K.W."/>
            <person name="Cichocki N."/>
            <person name="Veneault-Fourrey C."/>
            <person name="LaButti K."/>
            <person name="Lindquist E.A."/>
            <person name="Lipzen A."/>
            <person name="Lundell T."/>
            <person name="Morin E."/>
            <person name="Murat C."/>
            <person name="Sun H."/>
            <person name="Tunlid A."/>
            <person name="Henrissat B."/>
            <person name="Grigoriev I.V."/>
            <person name="Hibbett D.S."/>
            <person name="Martin F."/>
            <person name="Nordberg H.P."/>
            <person name="Cantor M.N."/>
            <person name="Hua S.X."/>
        </authorList>
    </citation>
    <scope>NUCLEOTIDE SEQUENCE [LARGE SCALE GENOMIC DNA]</scope>
    <source>
        <strain evidence="3 4">F 1598</strain>
    </source>
</reference>
<dbReference type="InterPro" id="IPR050960">
    <property type="entry name" value="AB_hydrolase_4_sf"/>
</dbReference>
<dbReference type="GO" id="GO:0047372">
    <property type="term" value="F:monoacylglycerol lipase activity"/>
    <property type="evidence" value="ECO:0007669"/>
    <property type="project" value="TreeGrafter"/>
</dbReference>
<evidence type="ECO:0000313" key="4">
    <source>
        <dbReference type="Proteomes" id="UP000054166"/>
    </source>
</evidence>
<dbReference type="PANTHER" id="PTHR10794:SF63">
    <property type="entry name" value="ALPHA_BETA HYDROLASE 1, ISOFORM A"/>
    <property type="match status" value="1"/>
</dbReference>